<dbReference type="AlphaFoldDB" id="A0A8X6TR77"/>
<evidence type="ECO:0000313" key="2">
    <source>
        <dbReference type="Proteomes" id="UP000887013"/>
    </source>
</evidence>
<feature type="non-terminal residue" evidence="1">
    <location>
        <position position="1"/>
    </location>
</feature>
<evidence type="ECO:0000313" key="1">
    <source>
        <dbReference type="EMBL" id="GFT47081.1"/>
    </source>
</evidence>
<protein>
    <submittedName>
        <fullName evidence="1">Uncharacterized protein</fullName>
    </submittedName>
</protein>
<sequence length="92" mass="10462">AIDDSLNCTTDVIDEDCTFDEADGRIDLIHKSSTGCLQLRLQKGPGHNRLKTLLRAIPCWSLEDFIFCCEEQLGLTHIQNLLYTEISRFECT</sequence>
<dbReference type="Proteomes" id="UP000887013">
    <property type="component" value="Unassembled WGS sequence"/>
</dbReference>
<organism evidence="1 2">
    <name type="scientific">Nephila pilipes</name>
    <name type="common">Giant wood spider</name>
    <name type="synonym">Nephila maculata</name>
    <dbReference type="NCBI Taxonomy" id="299642"/>
    <lineage>
        <taxon>Eukaryota</taxon>
        <taxon>Metazoa</taxon>
        <taxon>Ecdysozoa</taxon>
        <taxon>Arthropoda</taxon>
        <taxon>Chelicerata</taxon>
        <taxon>Arachnida</taxon>
        <taxon>Araneae</taxon>
        <taxon>Araneomorphae</taxon>
        <taxon>Entelegynae</taxon>
        <taxon>Araneoidea</taxon>
        <taxon>Nephilidae</taxon>
        <taxon>Nephila</taxon>
    </lineage>
</organism>
<dbReference type="EMBL" id="BMAW01064786">
    <property type="protein sequence ID" value="GFT47081.1"/>
    <property type="molecule type" value="Genomic_DNA"/>
</dbReference>
<gene>
    <name evidence="1" type="ORF">NPIL_351051</name>
</gene>
<keyword evidence="2" id="KW-1185">Reference proteome</keyword>
<proteinExistence type="predicted"/>
<name>A0A8X6TR77_NEPPI</name>
<comment type="caution">
    <text evidence="1">The sequence shown here is derived from an EMBL/GenBank/DDBJ whole genome shotgun (WGS) entry which is preliminary data.</text>
</comment>
<accession>A0A8X6TR77</accession>
<reference evidence="1" key="1">
    <citation type="submission" date="2020-08" db="EMBL/GenBank/DDBJ databases">
        <title>Multicomponent nature underlies the extraordinary mechanical properties of spider dragline silk.</title>
        <authorList>
            <person name="Kono N."/>
            <person name="Nakamura H."/>
            <person name="Mori M."/>
            <person name="Yoshida Y."/>
            <person name="Ohtoshi R."/>
            <person name="Malay A.D."/>
            <person name="Moran D.A.P."/>
            <person name="Tomita M."/>
            <person name="Numata K."/>
            <person name="Arakawa K."/>
        </authorList>
    </citation>
    <scope>NUCLEOTIDE SEQUENCE</scope>
</reference>
<dbReference type="OrthoDB" id="6434991at2759"/>